<dbReference type="HAMAP" id="MF_00060">
    <property type="entry name" value="SurE"/>
    <property type="match status" value="1"/>
</dbReference>
<protein>
    <recommendedName>
        <fullName evidence="7">5'-nucleotidase SurE</fullName>
        <ecNumber evidence="7">3.1.3.5</ecNumber>
    </recommendedName>
    <alternativeName>
        <fullName evidence="7">Nucleoside 5'-monophosphate phosphohydrolase</fullName>
    </alternativeName>
</protein>
<dbReference type="SUPFAM" id="SSF64167">
    <property type="entry name" value="SurE-like"/>
    <property type="match status" value="1"/>
</dbReference>
<dbReference type="NCBIfam" id="TIGR00087">
    <property type="entry name" value="surE"/>
    <property type="match status" value="1"/>
</dbReference>
<reference evidence="9 10" key="1">
    <citation type="submission" date="2016-10" db="EMBL/GenBank/DDBJ databases">
        <authorList>
            <person name="de Groot N.N."/>
        </authorList>
    </citation>
    <scope>NUCLEOTIDE SEQUENCE [LARGE SCALE GENOMIC DNA]</scope>
    <source>
        <strain evidence="9 10">DSM 21650</strain>
    </source>
</reference>
<gene>
    <name evidence="7" type="primary">surE</name>
    <name evidence="9" type="ORF">SAMN05660462_02337</name>
</gene>
<evidence type="ECO:0000256" key="6">
    <source>
        <dbReference type="ARBA" id="ARBA00022801"/>
    </source>
</evidence>
<evidence type="ECO:0000313" key="9">
    <source>
        <dbReference type="EMBL" id="SDZ24052.1"/>
    </source>
</evidence>
<dbReference type="GO" id="GO:0008254">
    <property type="term" value="F:3'-nucleotidase activity"/>
    <property type="evidence" value="ECO:0007669"/>
    <property type="project" value="TreeGrafter"/>
</dbReference>
<evidence type="ECO:0000256" key="2">
    <source>
        <dbReference type="ARBA" id="ARBA00011062"/>
    </source>
</evidence>
<dbReference type="Gene3D" id="3.40.1210.10">
    <property type="entry name" value="Survival protein SurE-like phosphatase/nucleotidase"/>
    <property type="match status" value="1"/>
</dbReference>
<dbReference type="EMBL" id="FNQE01000027">
    <property type="protein sequence ID" value="SDZ24052.1"/>
    <property type="molecule type" value="Genomic_DNA"/>
</dbReference>
<feature type="binding site" evidence="7">
    <location>
        <position position="96"/>
    </location>
    <ligand>
        <name>a divalent metal cation</name>
        <dbReference type="ChEBI" id="CHEBI:60240"/>
    </ligand>
</feature>
<dbReference type="GO" id="GO:0046872">
    <property type="term" value="F:metal ion binding"/>
    <property type="evidence" value="ECO:0007669"/>
    <property type="project" value="UniProtKB-UniRule"/>
</dbReference>
<dbReference type="GO" id="GO:0005737">
    <property type="term" value="C:cytoplasm"/>
    <property type="evidence" value="ECO:0007669"/>
    <property type="project" value="UniProtKB-SubCell"/>
</dbReference>
<evidence type="ECO:0000256" key="5">
    <source>
        <dbReference type="ARBA" id="ARBA00022741"/>
    </source>
</evidence>
<sequence length="250" mass="27828">MRLLLVNDDGIDAIGIQALAKEFEKDYELIIVAPEGQRSASSHSITLTKPILVKRVEVPGIKSKSYSISGSPADCVRVALDKLVDGHVDMILSGINLGLNIGADILYSGTVSAAIEGNLYNIPSMALSCQLGEEPDCFTTAAKYAKQIFEKVKEDLVKNNIVLNVNFPCIKEEDIKGIKVCKIGGVVYDYYFVENKNGEDEITLKLDGRYNENVEEGTDRYYLRKGYITMTPLHYDLTNYKLMKKVDTWL</sequence>
<dbReference type="PANTHER" id="PTHR30457:SF12">
    <property type="entry name" value="5'_3'-NUCLEOTIDASE SURE"/>
    <property type="match status" value="1"/>
</dbReference>
<feature type="domain" description="Survival protein SurE-like phosphatase/nucleotidase" evidence="8">
    <location>
        <begin position="4"/>
        <end position="185"/>
    </location>
</feature>
<comment type="catalytic activity">
    <reaction evidence="1 7">
        <text>a ribonucleoside 5'-phosphate + H2O = a ribonucleoside + phosphate</text>
        <dbReference type="Rhea" id="RHEA:12484"/>
        <dbReference type="ChEBI" id="CHEBI:15377"/>
        <dbReference type="ChEBI" id="CHEBI:18254"/>
        <dbReference type="ChEBI" id="CHEBI:43474"/>
        <dbReference type="ChEBI" id="CHEBI:58043"/>
        <dbReference type="EC" id="3.1.3.5"/>
    </reaction>
</comment>
<dbReference type="Pfam" id="PF01975">
    <property type="entry name" value="SurE"/>
    <property type="match status" value="1"/>
</dbReference>
<keyword evidence="4 7" id="KW-0479">Metal-binding</keyword>
<accession>A0A1H3RDZ8</accession>
<proteinExistence type="inferred from homology"/>
<dbReference type="InterPro" id="IPR030048">
    <property type="entry name" value="SurE"/>
</dbReference>
<name>A0A1H3RDZ8_9FIRM</name>
<dbReference type="GO" id="GO:0004309">
    <property type="term" value="F:exopolyphosphatase activity"/>
    <property type="evidence" value="ECO:0007669"/>
    <property type="project" value="TreeGrafter"/>
</dbReference>
<dbReference type="PANTHER" id="PTHR30457">
    <property type="entry name" value="5'-NUCLEOTIDASE SURE"/>
    <property type="match status" value="1"/>
</dbReference>
<comment type="subcellular location">
    <subcellularLocation>
        <location evidence="7">Cytoplasm</location>
    </subcellularLocation>
</comment>
<keyword evidence="6 7" id="KW-0378">Hydrolase</keyword>
<evidence type="ECO:0000256" key="7">
    <source>
        <dbReference type="HAMAP-Rule" id="MF_00060"/>
    </source>
</evidence>
<organism evidence="9 10">
    <name type="scientific">Proteiniborus ethanoligenes</name>
    <dbReference type="NCBI Taxonomy" id="415015"/>
    <lineage>
        <taxon>Bacteria</taxon>
        <taxon>Bacillati</taxon>
        <taxon>Bacillota</taxon>
        <taxon>Clostridia</taxon>
        <taxon>Eubacteriales</taxon>
        <taxon>Proteiniborus</taxon>
    </lineage>
</organism>
<dbReference type="InterPro" id="IPR036523">
    <property type="entry name" value="SurE-like_sf"/>
</dbReference>
<dbReference type="NCBIfam" id="NF010543">
    <property type="entry name" value="PRK13933.1"/>
    <property type="match status" value="1"/>
</dbReference>
<dbReference type="Proteomes" id="UP000198625">
    <property type="component" value="Unassembled WGS sequence"/>
</dbReference>
<dbReference type="AlphaFoldDB" id="A0A1H3RDZ8"/>
<keyword evidence="5 7" id="KW-0547">Nucleotide-binding</keyword>
<comment type="similarity">
    <text evidence="2 7">Belongs to the SurE nucleotidase family.</text>
</comment>
<keyword evidence="10" id="KW-1185">Reference proteome</keyword>
<dbReference type="RefSeq" id="WP_091731465.1">
    <property type="nucleotide sequence ID" value="NZ_FNQE01000027.1"/>
</dbReference>
<feature type="binding site" evidence="7">
    <location>
        <position position="9"/>
    </location>
    <ligand>
        <name>a divalent metal cation</name>
        <dbReference type="ChEBI" id="CHEBI:60240"/>
    </ligand>
</feature>
<feature type="binding site" evidence="7">
    <location>
        <position position="39"/>
    </location>
    <ligand>
        <name>a divalent metal cation</name>
        <dbReference type="ChEBI" id="CHEBI:60240"/>
    </ligand>
</feature>
<dbReference type="STRING" id="415015.SAMN05660462_02337"/>
<evidence type="ECO:0000256" key="4">
    <source>
        <dbReference type="ARBA" id="ARBA00022723"/>
    </source>
</evidence>
<evidence type="ECO:0000256" key="1">
    <source>
        <dbReference type="ARBA" id="ARBA00000815"/>
    </source>
</evidence>
<keyword evidence="3 7" id="KW-0963">Cytoplasm</keyword>
<comment type="cofactor">
    <cofactor evidence="7">
        <name>a divalent metal cation</name>
        <dbReference type="ChEBI" id="CHEBI:60240"/>
    </cofactor>
    <text evidence="7">Binds 1 divalent metal cation per subunit.</text>
</comment>
<dbReference type="GO" id="GO:0008253">
    <property type="term" value="F:5'-nucleotidase activity"/>
    <property type="evidence" value="ECO:0007669"/>
    <property type="project" value="UniProtKB-UniRule"/>
</dbReference>
<feature type="binding site" evidence="7">
    <location>
        <position position="8"/>
    </location>
    <ligand>
        <name>a divalent metal cation</name>
        <dbReference type="ChEBI" id="CHEBI:60240"/>
    </ligand>
</feature>
<evidence type="ECO:0000259" key="8">
    <source>
        <dbReference type="Pfam" id="PF01975"/>
    </source>
</evidence>
<dbReference type="EC" id="3.1.3.5" evidence="7"/>
<dbReference type="InterPro" id="IPR002828">
    <property type="entry name" value="SurE-like_Pase/nucleotidase"/>
</dbReference>
<comment type="function">
    <text evidence="7">Nucleotidase that shows phosphatase activity on nucleoside 5'-monophosphates.</text>
</comment>
<dbReference type="OrthoDB" id="9780815at2"/>
<evidence type="ECO:0000256" key="3">
    <source>
        <dbReference type="ARBA" id="ARBA00022490"/>
    </source>
</evidence>
<dbReference type="GO" id="GO:0000166">
    <property type="term" value="F:nucleotide binding"/>
    <property type="evidence" value="ECO:0007669"/>
    <property type="project" value="UniProtKB-KW"/>
</dbReference>
<evidence type="ECO:0000313" key="10">
    <source>
        <dbReference type="Proteomes" id="UP000198625"/>
    </source>
</evidence>